<dbReference type="CDD" id="cd00130">
    <property type="entry name" value="PAS"/>
    <property type="match status" value="5"/>
</dbReference>
<organism evidence="16 17">
    <name type="scientific">Nostoc linckia z8</name>
    <dbReference type="NCBI Taxonomy" id="1628746"/>
    <lineage>
        <taxon>Bacteria</taxon>
        <taxon>Bacillati</taxon>
        <taxon>Cyanobacteriota</taxon>
        <taxon>Cyanophyceae</taxon>
        <taxon>Nostocales</taxon>
        <taxon>Nostocaceae</taxon>
        <taxon>Nostoc</taxon>
    </lineage>
</organism>
<dbReference type="InterPro" id="IPR000700">
    <property type="entry name" value="PAS-assoc_C"/>
</dbReference>
<dbReference type="EMBL" id="LAHD01000047">
    <property type="protein sequence ID" value="PHK02816.1"/>
    <property type="molecule type" value="Genomic_DNA"/>
</dbReference>
<evidence type="ECO:0000259" key="14">
    <source>
        <dbReference type="PROSITE" id="PS50112"/>
    </source>
</evidence>
<sequence>MSRQQLELVEQLQTTLNKMEVTLDAIADAVVWVGADQCIQWCNSSFEFLVNQAHGGVCGLRLIDLLPLVQAGQLVALSAYPDIKILNGEYETTNYQLRRSQGTLTLQISGSCIGLTDEKCAILVIRDITETIEAQESLQEVEEQLNTLINATPDIICLKDGEGKWLLSNQANLEFLELEGVDYRGKTDSELAEFSNFYRDALLHCSETDEQSWQLGSVHRVEEIVPRPDGTTSSLDMIKAPLFHQDGRRKALLVLGRDITERKNTQLALENSLSLLNAIFESIQDGILVVNTFSNITSYNQKFLEMWSIPPELLSEPSHPRRLAHLADQLQDPDAFLQRVRELYQNPEVVSHDWLELCDGRIFERYSCPQRVGEQIIGRVWSFRDVTQRHRAEEALRQSELEYRSIFEAINDGLFLTEIETETVVEINPAAYQMHGYSYEEFIGLHPSAYIHPDSYGVFNEFVEKTRAGEQFYGQAVDICKDGSLIDVEVKGTICIYHGKPHILAIVRDITARKRTQEALRQSEAQYRDLVQTANCIILRWDGNGDVIFLNDYGQRLFGFDLDEITGRNVVGTIVPETETSGRDLQALMVDICLHPEKYVFNENENLCKNGDRVWIVWANKPILDEQGNLVEILSVGTDATERKRVQAALQENELKFRSIVENANDLIFILSPQGIFTYHSPNVTAIMGYSLEEIEGHSVVEFTHPEDLPTSATGLQRAITGEKLTNIEVRLQHKDGSWRWFNFNTSTIHTSSGEIAIAGVGRDITERKQAEEALRRSEMKYRNIFENSQVGIFRTRRKDGLILDANDHGAHIVGFACASDLIGNYLTTDFYLNPSERAIILKQIEEHGEVCNYELPLRRPDGSVVWLLLSLRLNSEESCLDCVFTDISVRKQQEQALRLIVEGTAAKTGDEFFNSCVRYLAEVLQVQYALVTEFNDEPKTKVHTLAFWCCGNIGDNLEYDLHGTPCQHTLQGNMCHYSQGVQAAFPEDADLIRMNAESFLGVPLTSSSGEIIGHLAVIDVKPMQPDPGRELIMKIFAARAGAELERKQAEAALQQSELKFRTIVETVNDVLFAMNADGAFNYISPNILKTTGFAPSEIEGNSLALFTHPDDVPKCLEVAQKVLATGEGVSNTEFRGRHRNGGWVWQTANIARTQDAQGNFQIVGVARDINDRKLAEAALQRRTQAETLISSISRQFIDQDLETAINFTLKAIAEFINAEHSCIFECSNEQKEFYLIHEWCSEHVSPLIDIARGSPVEVFPYFYEPILRGKHRQISRVEELPAHLPERQLFETMSFQSLLAVPMLHTGKVVGFVGAAMIRSSKTWNQEDINFLKLVGEIIAIGRARHQAEEALRIAKEAAETANRAKSAFLANMSHELRTPLNAILGFSQLMERDTSLNSNQRESLATINRSGEHLLNLINDVLEMSKIEAGQIIFNPEDFDLYFLLQTLQEMFQVRTQAKQLFLKFEMSPNLPRYIQTDEGKLRQILINLLGNAVKFTQTGGVTLRVRMGKWGDGEMEEMRGQGDKGTSGLENILNSSLLTPDSQCPMPQSLIFEIEDTGRGIAQQEMNNLFQPFVQTSSGIQTKEGTGLGLTISRQFVRLLGGDIHITSTPGQGSIFSFDIQVNLVAALKATPKLSKGRVIQLAPNQPDYRILVVDDRKENCNLIVQLLGSVGFNTKIANNGQEAIAIWQNWQPHLIWMDMRMPVMNGYDATKEIRARERRDAEIGRGSDTKSDNVSASVRQCVPVSSFRTVIIALTASAFEEQQASILAAGCDDLVRKPFREQVIFEKIAEYLDVDYIYAQESRENFTDKKLDNAQPASLDIDSAIKLMPAEWIAQLNQAAIEVDAERILQLIQQIEPTHSHLAENLANLVRNFCFDEIIDISLQVDK</sequence>
<keyword evidence="7 16" id="KW-0418">Kinase</keyword>
<feature type="domain" description="PAC" evidence="15">
    <location>
        <begin position="726"/>
        <end position="777"/>
    </location>
</feature>
<dbReference type="SMART" id="SM00065">
    <property type="entry name" value="GAF"/>
    <property type="match status" value="2"/>
</dbReference>
<comment type="caution">
    <text evidence="16">The sequence shown here is derived from an EMBL/GenBank/DDBJ whole genome shotgun (WGS) entry which is preliminary data.</text>
</comment>
<dbReference type="SMART" id="SM00388">
    <property type="entry name" value="HisKA"/>
    <property type="match status" value="1"/>
</dbReference>
<evidence type="ECO:0000256" key="7">
    <source>
        <dbReference type="ARBA" id="ARBA00022777"/>
    </source>
</evidence>
<dbReference type="InterPro" id="IPR029016">
    <property type="entry name" value="GAF-like_dom_sf"/>
</dbReference>
<dbReference type="InterPro" id="IPR035965">
    <property type="entry name" value="PAS-like_dom_sf"/>
</dbReference>
<dbReference type="GO" id="GO:0005524">
    <property type="term" value="F:ATP binding"/>
    <property type="evidence" value="ECO:0007669"/>
    <property type="project" value="UniProtKB-KW"/>
</dbReference>
<dbReference type="SUPFAM" id="SSF47384">
    <property type="entry name" value="Homodimeric domain of signal transducing histidine kinase"/>
    <property type="match status" value="1"/>
</dbReference>
<dbReference type="Pfam" id="PF01590">
    <property type="entry name" value="GAF"/>
    <property type="match status" value="2"/>
</dbReference>
<dbReference type="Pfam" id="PF00512">
    <property type="entry name" value="HisKA"/>
    <property type="match status" value="1"/>
</dbReference>
<dbReference type="NCBIfam" id="TIGR00229">
    <property type="entry name" value="sensory_box"/>
    <property type="match status" value="6"/>
</dbReference>
<name>A0A9Q5ZBF1_NOSLI</name>
<dbReference type="Gene3D" id="1.10.287.130">
    <property type="match status" value="1"/>
</dbReference>
<keyword evidence="8" id="KW-0067">ATP-binding</keyword>
<dbReference type="InterPro" id="IPR005467">
    <property type="entry name" value="His_kinase_dom"/>
</dbReference>
<evidence type="ECO:0000256" key="9">
    <source>
        <dbReference type="ARBA" id="ARBA00023012"/>
    </source>
</evidence>
<dbReference type="SMART" id="SM00091">
    <property type="entry name" value="PAS"/>
    <property type="match status" value="8"/>
</dbReference>
<dbReference type="InterPro" id="IPR001610">
    <property type="entry name" value="PAC"/>
</dbReference>
<feature type="domain" description="PAC" evidence="15">
    <location>
        <begin position="595"/>
        <end position="652"/>
    </location>
</feature>
<reference evidence="16 17" key="1">
    <citation type="submission" date="2015-02" db="EMBL/GenBank/DDBJ databases">
        <title>Nostoc linckia genome annotation.</title>
        <authorList>
            <person name="Zhou Z."/>
        </authorList>
    </citation>
    <scope>NUCLEOTIDE SEQUENCE [LARGE SCALE GENOMIC DNA]</scope>
    <source>
        <strain evidence="17">z8</strain>
    </source>
</reference>
<dbReference type="FunFam" id="1.10.287.130:FF:000038">
    <property type="entry name" value="Sensory transduction histidine kinase"/>
    <property type="match status" value="1"/>
</dbReference>
<keyword evidence="6" id="KW-0547">Nucleotide-binding</keyword>
<dbReference type="InterPro" id="IPR000014">
    <property type="entry name" value="PAS"/>
</dbReference>
<feature type="domain" description="PAS" evidence="14">
    <location>
        <begin position="1057"/>
        <end position="1127"/>
    </location>
</feature>
<proteinExistence type="predicted"/>
<protein>
    <recommendedName>
        <fullName evidence="3">histidine kinase</fullName>
        <ecNumber evidence="3">2.7.13.3</ecNumber>
    </recommendedName>
</protein>
<dbReference type="SMART" id="SM00387">
    <property type="entry name" value="HATPase_c"/>
    <property type="match status" value="1"/>
</dbReference>
<dbReference type="InterPro" id="IPR004358">
    <property type="entry name" value="Sig_transdc_His_kin-like_C"/>
</dbReference>
<dbReference type="Gene3D" id="3.40.50.2300">
    <property type="match status" value="1"/>
</dbReference>
<feature type="domain" description="PAC" evidence="15">
    <location>
        <begin position="1131"/>
        <end position="1182"/>
    </location>
</feature>
<comment type="subcellular location">
    <subcellularLocation>
        <location evidence="2">Membrane</location>
    </subcellularLocation>
</comment>
<dbReference type="InterPro" id="IPR036890">
    <property type="entry name" value="HATPase_C_sf"/>
</dbReference>
<dbReference type="InterPro" id="IPR011006">
    <property type="entry name" value="CheY-like_superfamily"/>
</dbReference>
<dbReference type="InterPro" id="IPR003661">
    <property type="entry name" value="HisK_dim/P_dom"/>
</dbReference>
<dbReference type="Pfam" id="PF08448">
    <property type="entry name" value="PAS_4"/>
    <property type="match status" value="1"/>
</dbReference>
<dbReference type="EC" id="2.7.13.3" evidence="3"/>
<feature type="domain" description="PAC" evidence="15">
    <location>
        <begin position="852"/>
        <end position="900"/>
    </location>
</feature>
<feature type="domain" description="Response regulatory" evidence="13">
    <location>
        <begin position="1653"/>
        <end position="1796"/>
    </location>
</feature>
<accession>A0A9Q5ZBF1</accession>
<feature type="domain" description="PAS" evidence="14">
    <location>
        <begin position="653"/>
        <end position="723"/>
    </location>
</feature>
<dbReference type="Pfam" id="PF13426">
    <property type="entry name" value="PAS_9"/>
    <property type="match status" value="1"/>
</dbReference>
<evidence type="ECO:0000313" key="16">
    <source>
        <dbReference type="EMBL" id="PHK02816.1"/>
    </source>
</evidence>
<keyword evidence="9" id="KW-0902">Two-component regulatory system</keyword>
<evidence type="ECO:0000256" key="2">
    <source>
        <dbReference type="ARBA" id="ARBA00004370"/>
    </source>
</evidence>
<dbReference type="InterPro" id="IPR001789">
    <property type="entry name" value="Sig_transdc_resp-reg_receiver"/>
</dbReference>
<dbReference type="PANTHER" id="PTHR43047">
    <property type="entry name" value="TWO-COMPONENT HISTIDINE PROTEIN KINASE"/>
    <property type="match status" value="1"/>
</dbReference>
<dbReference type="InterPro" id="IPR013767">
    <property type="entry name" value="PAS_fold"/>
</dbReference>
<evidence type="ECO:0000259" key="13">
    <source>
        <dbReference type="PROSITE" id="PS50110"/>
    </source>
</evidence>
<evidence type="ECO:0000256" key="6">
    <source>
        <dbReference type="ARBA" id="ARBA00022741"/>
    </source>
</evidence>
<dbReference type="GO" id="GO:0005886">
    <property type="term" value="C:plasma membrane"/>
    <property type="evidence" value="ECO:0007669"/>
    <property type="project" value="TreeGrafter"/>
</dbReference>
<dbReference type="PROSITE" id="PS50112">
    <property type="entry name" value="PAS"/>
    <property type="match status" value="4"/>
</dbReference>
<dbReference type="Pfam" id="PF13188">
    <property type="entry name" value="PAS_8"/>
    <property type="match status" value="1"/>
</dbReference>
<dbReference type="GO" id="GO:0000155">
    <property type="term" value="F:phosphorelay sensor kinase activity"/>
    <property type="evidence" value="ECO:0007669"/>
    <property type="project" value="InterPro"/>
</dbReference>
<dbReference type="PROSITE" id="PS50113">
    <property type="entry name" value="PAC"/>
    <property type="match status" value="5"/>
</dbReference>
<dbReference type="InterPro" id="IPR003594">
    <property type="entry name" value="HATPase_dom"/>
</dbReference>
<evidence type="ECO:0000256" key="3">
    <source>
        <dbReference type="ARBA" id="ARBA00012438"/>
    </source>
</evidence>
<dbReference type="SMART" id="SM00086">
    <property type="entry name" value="PAC"/>
    <property type="match status" value="6"/>
</dbReference>
<dbReference type="InterPro" id="IPR013656">
    <property type="entry name" value="PAS_4"/>
</dbReference>
<evidence type="ECO:0000259" key="15">
    <source>
        <dbReference type="PROSITE" id="PS50113"/>
    </source>
</evidence>
<evidence type="ECO:0000256" key="8">
    <source>
        <dbReference type="ARBA" id="ARBA00022840"/>
    </source>
</evidence>
<evidence type="ECO:0000259" key="12">
    <source>
        <dbReference type="PROSITE" id="PS50109"/>
    </source>
</evidence>
<dbReference type="Gene3D" id="3.30.450.40">
    <property type="match status" value="2"/>
</dbReference>
<keyword evidence="10" id="KW-0472">Membrane</keyword>
<feature type="domain" description="PAS" evidence="14">
    <location>
        <begin position="523"/>
        <end position="575"/>
    </location>
</feature>
<dbReference type="GeneID" id="57093913"/>
<dbReference type="Pfam" id="PF02518">
    <property type="entry name" value="HATPase_c"/>
    <property type="match status" value="1"/>
</dbReference>
<dbReference type="CDD" id="cd16922">
    <property type="entry name" value="HATPase_EvgS-ArcB-TorS-like"/>
    <property type="match status" value="1"/>
</dbReference>
<evidence type="ECO:0000313" key="17">
    <source>
        <dbReference type="Proteomes" id="UP000222310"/>
    </source>
</evidence>
<dbReference type="Proteomes" id="UP000222310">
    <property type="component" value="Unassembled WGS sequence"/>
</dbReference>
<dbReference type="PROSITE" id="PS50109">
    <property type="entry name" value="HIS_KIN"/>
    <property type="match status" value="1"/>
</dbReference>
<dbReference type="SUPFAM" id="SSF55781">
    <property type="entry name" value="GAF domain-like"/>
    <property type="match status" value="2"/>
</dbReference>
<dbReference type="Pfam" id="PF00989">
    <property type="entry name" value="PAS"/>
    <property type="match status" value="2"/>
</dbReference>
<dbReference type="GO" id="GO:0009927">
    <property type="term" value="F:histidine phosphotransfer kinase activity"/>
    <property type="evidence" value="ECO:0007669"/>
    <property type="project" value="TreeGrafter"/>
</dbReference>
<gene>
    <name evidence="16" type="ORF">VF08_17370</name>
</gene>
<dbReference type="SUPFAM" id="SSF55874">
    <property type="entry name" value="ATPase domain of HSP90 chaperone/DNA topoisomerase II/histidine kinase"/>
    <property type="match status" value="1"/>
</dbReference>
<dbReference type="Pfam" id="PF08447">
    <property type="entry name" value="PAS_3"/>
    <property type="match status" value="2"/>
</dbReference>
<evidence type="ECO:0000256" key="10">
    <source>
        <dbReference type="ARBA" id="ARBA00023136"/>
    </source>
</evidence>
<dbReference type="PROSITE" id="PS50110">
    <property type="entry name" value="RESPONSE_REGULATORY"/>
    <property type="match status" value="1"/>
</dbReference>
<keyword evidence="5" id="KW-0808">Transferase</keyword>
<feature type="domain" description="PAS" evidence="14">
    <location>
        <begin position="399"/>
        <end position="470"/>
    </location>
</feature>
<dbReference type="PANTHER" id="PTHR43047:SF72">
    <property type="entry name" value="OSMOSENSING HISTIDINE PROTEIN KINASE SLN1"/>
    <property type="match status" value="1"/>
</dbReference>
<dbReference type="CDD" id="cd00082">
    <property type="entry name" value="HisKA"/>
    <property type="match status" value="1"/>
</dbReference>
<feature type="modified residue" description="4-aspartylphosphate" evidence="11">
    <location>
        <position position="1702"/>
    </location>
</feature>
<feature type="domain" description="Histidine kinase" evidence="12">
    <location>
        <begin position="1373"/>
        <end position="1627"/>
    </location>
</feature>
<dbReference type="InterPro" id="IPR036097">
    <property type="entry name" value="HisK_dim/P_sf"/>
</dbReference>
<dbReference type="Gene3D" id="3.30.450.20">
    <property type="entry name" value="PAS domain"/>
    <property type="match status" value="8"/>
</dbReference>
<dbReference type="PRINTS" id="PR00344">
    <property type="entry name" value="BCTRLSENSOR"/>
</dbReference>
<evidence type="ECO:0000256" key="11">
    <source>
        <dbReference type="PROSITE-ProRule" id="PRU00169"/>
    </source>
</evidence>
<comment type="catalytic activity">
    <reaction evidence="1">
        <text>ATP + protein L-histidine = ADP + protein N-phospho-L-histidine.</text>
        <dbReference type="EC" id="2.7.13.3"/>
    </reaction>
</comment>
<dbReference type="InterPro" id="IPR013655">
    <property type="entry name" value="PAS_fold_3"/>
</dbReference>
<evidence type="ECO:0000256" key="5">
    <source>
        <dbReference type="ARBA" id="ARBA00022679"/>
    </source>
</evidence>
<dbReference type="SUPFAM" id="SSF52172">
    <property type="entry name" value="CheY-like"/>
    <property type="match status" value="1"/>
</dbReference>
<evidence type="ECO:0000256" key="1">
    <source>
        <dbReference type="ARBA" id="ARBA00000085"/>
    </source>
</evidence>
<dbReference type="Gene3D" id="3.30.565.10">
    <property type="entry name" value="Histidine kinase-like ATPase, C-terminal domain"/>
    <property type="match status" value="1"/>
</dbReference>
<dbReference type="CDD" id="cd17546">
    <property type="entry name" value="REC_hyHK_CKI1_RcsC-like"/>
    <property type="match status" value="1"/>
</dbReference>
<dbReference type="InterPro" id="IPR003018">
    <property type="entry name" value="GAF"/>
</dbReference>
<feature type="domain" description="PAC" evidence="15">
    <location>
        <begin position="219"/>
        <end position="271"/>
    </location>
</feature>
<dbReference type="SUPFAM" id="SSF55785">
    <property type="entry name" value="PYP-like sensor domain (PAS domain)"/>
    <property type="match status" value="8"/>
</dbReference>
<dbReference type="RefSeq" id="WP_099067978.1">
    <property type="nucleotide sequence ID" value="NZ_LAHD01000047.1"/>
</dbReference>
<dbReference type="SMART" id="SM00448">
    <property type="entry name" value="REC"/>
    <property type="match status" value="1"/>
</dbReference>
<dbReference type="GO" id="GO:0006355">
    <property type="term" value="P:regulation of DNA-templated transcription"/>
    <property type="evidence" value="ECO:0007669"/>
    <property type="project" value="InterPro"/>
</dbReference>
<dbReference type="Pfam" id="PF00072">
    <property type="entry name" value="Response_reg"/>
    <property type="match status" value="1"/>
</dbReference>
<keyword evidence="4 11" id="KW-0597">Phosphoprotein</keyword>
<evidence type="ECO:0000256" key="4">
    <source>
        <dbReference type="ARBA" id="ARBA00022553"/>
    </source>
</evidence>